<proteinExistence type="predicted"/>
<dbReference type="Proteomes" id="UP000472260">
    <property type="component" value="Unassembled WGS sequence"/>
</dbReference>
<reference evidence="2" key="1">
    <citation type="submission" date="2025-08" db="UniProtKB">
        <authorList>
            <consortium name="Ensembl"/>
        </authorList>
    </citation>
    <scope>IDENTIFICATION</scope>
</reference>
<dbReference type="Ensembl" id="ENSSANT00000084444.1">
    <property type="protein sequence ID" value="ENSSANP00000079456.1"/>
    <property type="gene ID" value="ENSSANG00000039548.1"/>
</dbReference>
<accession>A0A671R8I4</accession>
<evidence type="ECO:0008006" key="4">
    <source>
        <dbReference type="Google" id="ProtNLM"/>
    </source>
</evidence>
<keyword evidence="3" id="KW-1185">Reference proteome</keyword>
<feature type="compositionally biased region" description="Polar residues" evidence="1">
    <location>
        <begin position="88"/>
        <end position="102"/>
    </location>
</feature>
<evidence type="ECO:0000313" key="2">
    <source>
        <dbReference type="Ensembl" id="ENSSANP00000079456.1"/>
    </source>
</evidence>
<name>A0A671R8I4_9TELE</name>
<protein>
    <recommendedName>
        <fullName evidence="4">Retrotransposon gag domain-containing protein</fullName>
    </recommendedName>
</protein>
<dbReference type="AlphaFoldDB" id="A0A671R8I4"/>
<evidence type="ECO:0000256" key="1">
    <source>
        <dbReference type="SAM" id="MobiDB-lite"/>
    </source>
</evidence>
<reference evidence="2" key="2">
    <citation type="submission" date="2025-09" db="UniProtKB">
        <authorList>
            <consortium name="Ensembl"/>
        </authorList>
    </citation>
    <scope>IDENTIFICATION</scope>
</reference>
<organism evidence="2 3">
    <name type="scientific">Sinocyclocheilus anshuiensis</name>
    <dbReference type="NCBI Taxonomy" id="1608454"/>
    <lineage>
        <taxon>Eukaryota</taxon>
        <taxon>Metazoa</taxon>
        <taxon>Chordata</taxon>
        <taxon>Craniata</taxon>
        <taxon>Vertebrata</taxon>
        <taxon>Euteleostomi</taxon>
        <taxon>Actinopterygii</taxon>
        <taxon>Neopterygii</taxon>
        <taxon>Teleostei</taxon>
        <taxon>Ostariophysi</taxon>
        <taxon>Cypriniformes</taxon>
        <taxon>Cyprinidae</taxon>
        <taxon>Cyprininae</taxon>
        <taxon>Sinocyclocheilus</taxon>
    </lineage>
</organism>
<sequence length="201" mass="21791">MAEDKLRGLRQVGQKLEQYVEDFLELANQLSWHDAALGACFQLGLDGETIRCDLPVCNYPLIELIDLVLYLNGSNHEVEEIKEKFQSRRTPTYRTNGSNHPQLSPGRAPDSSFSPGRAPDPQLSPGRAPDSSFSPGRAPGSSFSPGRAPDPQFLPGRAPDPQFLPGRAPDPQSSPGRAPDPQVSPGRAPDPHPMFTGNQSA</sequence>
<evidence type="ECO:0000313" key="3">
    <source>
        <dbReference type="Proteomes" id="UP000472260"/>
    </source>
</evidence>
<feature type="region of interest" description="Disordered" evidence="1">
    <location>
        <begin position="82"/>
        <end position="201"/>
    </location>
</feature>